<proteinExistence type="predicted"/>
<name>A0A6I6GP78_9PSED</name>
<sequence length="929" mass="103206">MNSQQTSPQSWLSNLQIIIGSPIPLLHDNDKQQFPIVLIADPASGQEISREQRDSLTLVELTQDGYKALPTEPNAQGWRYSLERDPRFDLHPHGLDPVREDADWAKPDGRKEIKTVYVHADAPANHAIRLVAKITKTNGDKDTEYYSDHDAYRSSVIVFASAAPECRYPQDYKWKRTKTDEPDVNGSFINEYSLEANFRKFVAVTLPDPASKLLVHEYSGPASGKITAQVGLPDSFKSSGLRLHQPDITEGIVVRLQSDGQLAGGAALTNDETPFAFTALDNYGNVHQISLRLEPDQPNLLSVTAIAGINDHSLEAWLSRFTIEAGADGNQVDNNGEPHIAIKVIVEPAAGQQITDEQFDSLVLYEVKPDGVYRPLPASPKAEGWRYSHAIEVEPDVQSKSTGAARCKEFHIHSKAPAGTFIDLVARISTDEMTHHYSDHADWGTRLSVYARSAPGQLTPDAETHLQDWLSEFSIHVTSANEQLYNNDEQKALIELFVEANKGEIITEEQLNSLTLAELTPDGTYRPLLEDSTAAWRYSKPVEKSDLNKASVCCTVACKKFYVHTQAAAYSSIDLVGRITKNKDNVCHSVGNTFHSMVTLTAKPEPKATKTTDTAFTSLEWFQVKGMGSETNNTVCPVYTNGRHQTRVVVVVGAVDARNQPVQISKEELARRVVLIDYDTGVELSTKGYDISPTKGRYDAIVGSSGQKKSSTQQNYSAVEFWVSTRILSQQQIGAKITTEQGSVTVTFATHQKNLAPGGKTVNGQSNSSATIYGIASHSRFLPESFLLVAEQHNVTRNFSYINYRISLPQGYQICYSDHPDNPNGRLHVRRRNEMPKGEWTRYQTAWSYGKTWRDYNSDFHPAWVGRIRANPIKGQANAFRFAAHVVYGEQGESVQVTYHDTCGVLHPVWVRHLRRAIDLDLSSTAGPN</sequence>
<dbReference type="RefSeq" id="WP_157191278.1">
    <property type="nucleotide sequence ID" value="NZ_CP046621.1"/>
</dbReference>
<protein>
    <submittedName>
        <fullName evidence="1">Uncharacterized protein</fullName>
    </submittedName>
</protein>
<evidence type="ECO:0000313" key="1">
    <source>
        <dbReference type="EMBL" id="QGW76153.1"/>
    </source>
</evidence>
<reference evidence="1" key="1">
    <citation type="submission" date="2019-12" db="EMBL/GenBank/DDBJ databases">
        <title>Hybrid Genome Assemblies of two High G+C Isolates from Undergraduate Microbiology Courses.</title>
        <authorList>
            <person name="Ne Ville C.J."/>
            <person name="Enright D."/>
            <person name="Hernandez I."/>
            <person name="Dodsworth J."/>
            <person name="Orwin P.M."/>
        </authorList>
    </citation>
    <scope>NUCLEOTIDE SEQUENCE [LARGE SCALE GENOMIC DNA]</scope>
    <source>
        <strain evidence="1">Neo</strain>
    </source>
</reference>
<gene>
    <name evidence="1" type="ORF">GPJ81_05515</name>
</gene>
<accession>A0A6I6GP78</accession>
<dbReference type="Proteomes" id="UP000426235">
    <property type="component" value="Chromosome"/>
</dbReference>
<dbReference type="AlphaFoldDB" id="A0A6I6GP78"/>
<organism evidence="1 2">
    <name type="scientific">Pseudomonas alkylphenolica</name>
    <dbReference type="NCBI Taxonomy" id="237609"/>
    <lineage>
        <taxon>Bacteria</taxon>
        <taxon>Pseudomonadati</taxon>
        <taxon>Pseudomonadota</taxon>
        <taxon>Gammaproteobacteria</taxon>
        <taxon>Pseudomonadales</taxon>
        <taxon>Pseudomonadaceae</taxon>
        <taxon>Pseudomonas</taxon>
    </lineage>
</organism>
<dbReference type="EMBL" id="CP046621">
    <property type="protein sequence ID" value="QGW76153.1"/>
    <property type="molecule type" value="Genomic_DNA"/>
</dbReference>
<keyword evidence="2" id="KW-1185">Reference proteome</keyword>
<evidence type="ECO:0000313" key="2">
    <source>
        <dbReference type="Proteomes" id="UP000426235"/>
    </source>
</evidence>